<dbReference type="EMBL" id="CP084204">
    <property type="protein sequence ID" value="UZX20940.1"/>
    <property type="molecule type" value="Genomic_DNA"/>
</dbReference>
<keyword evidence="2" id="KW-0732">Signal</keyword>
<dbReference type="RefSeq" id="WP_267258518.1">
    <property type="nucleotide sequence ID" value="NZ_CP084204.1"/>
</dbReference>
<reference evidence="3" key="1">
    <citation type="submission" date="2021-09" db="EMBL/GenBank/DDBJ databases">
        <title>Complete genome sequence and metabolic characterization of Streptomyces tanashiensis DSM 731 the producer of antibacterial Kalafungin and diverse secondary metabolites.</title>
        <authorList>
            <person name="Abbasi M.N."/>
            <person name="Anwar M.N."/>
            <person name="Alam K."/>
            <person name="Shoaib M."/>
            <person name="Lin Z."/>
            <person name="Hayat M."/>
            <person name="Ali M.I."/>
            <person name="Malik H.M.T."/>
            <person name="Ahmed I."/>
            <person name="Li A."/>
            <person name="Hailong Wang H."/>
            <person name="Zhang Y."/>
        </authorList>
    </citation>
    <scope>NUCLEOTIDE SEQUENCE</scope>
    <source>
        <strain evidence="3">Kala</strain>
    </source>
</reference>
<evidence type="ECO:0000313" key="4">
    <source>
        <dbReference type="Proteomes" id="UP001164506"/>
    </source>
</evidence>
<gene>
    <name evidence="3" type="ORF">LDH80_09535</name>
</gene>
<feature type="signal peptide" evidence="2">
    <location>
        <begin position="1"/>
        <end position="28"/>
    </location>
</feature>
<feature type="chain" id="PRO_5045465507" evidence="2">
    <location>
        <begin position="29"/>
        <end position="59"/>
    </location>
</feature>
<keyword evidence="4" id="KW-1185">Reference proteome</keyword>
<accession>A0ABY6QSZ9</accession>
<proteinExistence type="predicted"/>
<dbReference type="Proteomes" id="UP001164506">
    <property type="component" value="Chromosome"/>
</dbReference>
<feature type="region of interest" description="Disordered" evidence="1">
    <location>
        <begin position="26"/>
        <end position="59"/>
    </location>
</feature>
<evidence type="ECO:0000256" key="2">
    <source>
        <dbReference type="SAM" id="SignalP"/>
    </source>
</evidence>
<dbReference type="GeneID" id="95599680"/>
<protein>
    <submittedName>
        <fullName evidence="3">Uncharacterized protein</fullName>
    </submittedName>
</protein>
<sequence length="59" mass="6585">MSTRAYGRTSWPWAAAAVLLLTAARAAARTEDPEPAPRLWSRPRAPRSCCSPGYSRRPW</sequence>
<name>A0ABY6QSZ9_9ACTN</name>
<evidence type="ECO:0000256" key="1">
    <source>
        <dbReference type="SAM" id="MobiDB-lite"/>
    </source>
</evidence>
<evidence type="ECO:0000313" key="3">
    <source>
        <dbReference type="EMBL" id="UZX20940.1"/>
    </source>
</evidence>
<organism evidence="3 4">
    <name type="scientific">Streptomyces tanashiensis</name>
    <dbReference type="NCBI Taxonomy" id="67367"/>
    <lineage>
        <taxon>Bacteria</taxon>
        <taxon>Bacillati</taxon>
        <taxon>Actinomycetota</taxon>
        <taxon>Actinomycetes</taxon>
        <taxon>Kitasatosporales</taxon>
        <taxon>Streptomycetaceae</taxon>
        <taxon>Streptomyces</taxon>
    </lineage>
</organism>